<evidence type="ECO:0000313" key="7">
    <source>
        <dbReference type="EMBL" id="CAH7689253.1"/>
    </source>
</evidence>
<dbReference type="PANTHER" id="PTHR14440">
    <property type="entry name" value="DNA-DIRECTED RNA POLYMERASE I SUBUNIT RPA49"/>
    <property type="match status" value="1"/>
</dbReference>
<dbReference type="GO" id="GO:0003677">
    <property type="term" value="F:DNA binding"/>
    <property type="evidence" value="ECO:0007669"/>
    <property type="project" value="InterPro"/>
</dbReference>
<dbReference type="Pfam" id="PF06870">
    <property type="entry name" value="RNA_pol_I_A49"/>
    <property type="match status" value="2"/>
</dbReference>
<feature type="region of interest" description="Disordered" evidence="6">
    <location>
        <begin position="463"/>
        <end position="485"/>
    </location>
</feature>
<dbReference type="EMBL" id="CALTRL010006054">
    <property type="protein sequence ID" value="CAH7689253.1"/>
    <property type="molecule type" value="Genomic_DNA"/>
</dbReference>
<evidence type="ECO:0000313" key="8">
    <source>
        <dbReference type="Proteomes" id="UP001153365"/>
    </source>
</evidence>
<comment type="caution">
    <text evidence="7">The sequence shown here is derived from an EMBL/GenBank/DDBJ whole genome shotgun (WGS) entry which is preliminary data.</text>
</comment>
<sequence>MKSKSPKSSRTLTMSSNIPAERNRASKVQHQLEQKVSLVLNNQEKLSTNYVGPSVAIFPDVLPNKRTKFMLYSRFKAPDQKDSGNGSVKSINNQVSNILVGETSKLEFKSSINPSVRINQTINDNQQKNCNYLLGIFRPSTQQLEVFPTTQFYEMRPIVKRLKRLKKNQNQVEDEEDDTKDEEVGEGDNGYEDYKSSRIELGNTFGSLKTKRSIQAADRNRINPELMNHLEDHLTSSIAKNSISIPTSRYGDKSNAEGVVTDSDIPNYLPKLNREARRADLVYRLPDLVSLKELNSINLDGLLINDDEDDEEAGRICFLNSFSKLLPFPQSKFVSPRIRLLWFSSSSSIRRIIRSRKDRDLKRFRPKPRDDGNGEDEGSNKRIIDAEEEDQRTIRNLKVLIYLNYLINVKRNVKAKSNFQTSYLTYKSILYQISSKIDKNNEEENSKHLNPIIHGILNRFTESTQQQSNQQQQQKLQHQSGSTDSKTIGTRNLITNFCMTKLLCHIAILGLIVDDFTSDFGELAEDLKEPTNRIKEIFKSVGCHVANPTMIKKLKPTNLNEENVNDEQRSGLTSNILLKRTIDQVEIDIKPEGDDTDGVQREDQGVKLEFVRAGCIAKLVLPLKFVEPVKHKRSRGR</sequence>
<reference evidence="7" key="1">
    <citation type="submission" date="2022-06" db="EMBL/GenBank/DDBJ databases">
        <authorList>
            <consortium name="SYNGENTA / RWTH Aachen University"/>
        </authorList>
    </citation>
    <scope>NUCLEOTIDE SEQUENCE</scope>
</reference>
<dbReference type="AlphaFoldDB" id="A0AAV0BR86"/>
<feature type="compositionally biased region" description="Low complexity" evidence="6">
    <location>
        <begin position="463"/>
        <end position="482"/>
    </location>
</feature>
<keyword evidence="8" id="KW-1185">Reference proteome</keyword>
<comment type="similarity">
    <text evidence="2">Belongs to the eukaryotic RPA49/POLR1E RNA polymerase subunit family.</text>
</comment>
<feature type="compositionally biased region" description="Polar residues" evidence="6">
    <location>
        <begin position="8"/>
        <end position="18"/>
    </location>
</feature>
<dbReference type="InterPro" id="IPR009668">
    <property type="entry name" value="RNA_pol-assoc_fac_A49-like"/>
</dbReference>
<protein>
    <submittedName>
        <fullName evidence="7">A49-like RNA polymerase I associated factor-domain-containing protein</fullName>
    </submittedName>
</protein>
<evidence type="ECO:0000256" key="1">
    <source>
        <dbReference type="ARBA" id="ARBA00004604"/>
    </source>
</evidence>
<accession>A0AAV0BR86</accession>
<evidence type="ECO:0000256" key="2">
    <source>
        <dbReference type="ARBA" id="ARBA00009430"/>
    </source>
</evidence>
<comment type="subcellular location">
    <subcellularLocation>
        <location evidence="1">Nucleus</location>
        <location evidence="1">Nucleolus</location>
    </subcellularLocation>
</comment>
<evidence type="ECO:0000256" key="5">
    <source>
        <dbReference type="ARBA" id="ARBA00023242"/>
    </source>
</evidence>
<keyword evidence="5" id="KW-0539">Nucleus</keyword>
<dbReference type="GO" id="GO:0005730">
    <property type="term" value="C:nucleolus"/>
    <property type="evidence" value="ECO:0007669"/>
    <property type="project" value="UniProtKB-SubCell"/>
</dbReference>
<evidence type="ECO:0000256" key="3">
    <source>
        <dbReference type="ARBA" id="ARBA00022478"/>
    </source>
</evidence>
<feature type="region of interest" description="Disordered" evidence="6">
    <location>
        <begin position="167"/>
        <end position="193"/>
    </location>
</feature>
<evidence type="ECO:0000256" key="4">
    <source>
        <dbReference type="ARBA" id="ARBA00023163"/>
    </source>
</evidence>
<keyword evidence="4" id="KW-0804">Transcription</keyword>
<organism evidence="7 8">
    <name type="scientific">Phakopsora pachyrhizi</name>
    <name type="common">Asian soybean rust disease fungus</name>
    <dbReference type="NCBI Taxonomy" id="170000"/>
    <lineage>
        <taxon>Eukaryota</taxon>
        <taxon>Fungi</taxon>
        <taxon>Dikarya</taxon>
        <taxon>Basidiomycota</taxon>
        <taxon>Pucciniomycotina</taxon>
        <taxon>Pucciniomycetes</taxon>
        <taxon>Pucciniales</taxon>
        <taxon>Phakopsoraceae</taxon>
        <taxon>Phakopsora</taxon>
    </lineage>
</organism>
<dbReference type="Proteomes" id="UP001153365">
    <property type="component" value="Unassembled WGS sequence"/>
</dbReference>
<dbReference type="GO" id="GO:0006351">
    <property type="term" value="P:DNA-templated transcription"/>
    <property type="evidence" value="ECO:0007669"/>
    <property type="project" value="InterPro"/>
</dbReference>
<evidence type="ECO:0000256" key="6">
    <source>
        <dbReference type="SAM" id="MobiDB-lite"/>
    </source>
</evidence>
<gene>
    <name evidence="7" type="ORF">PPACK8108_LOCUS24287</name>
</gene>
<feature type="region of interest" description="Disordered" evidence="6">
    <location>
        <begin position="1"/>
        <end position="26"/>
    </location>
</feature>
<feature type="region of interest" description="Disordered" evidence="6">
    <location>
        <begin position="363"/>
        <end position="384"/>
    </location>
</feature>
<proteinExistence type="inferred from homology"/>
<name>A0AAV0BR86_PHAPC</name>
<feature type="compositionally biased region" description="Acidic residues" evidence="6">
    <location>
        <begin position="172"/>
        <end position="191"/>
    </location>
</feature>
<dbReference type="GO" id="GO:0000428">
    <property type="term" value="C:DNA-directed RNA polymerase complex"/>
    <property type="evidence" value="ECO:0007669"/>
    <property type="project" value="UniProtKB-KW"/>
</dbReference>
<keyword evidence="3" id="KW-0240">DNA-directed RNA polymerase</keyword>